<dbReference type="RefSeq" id="WP_261693222.1">
    <property type="nucleotide sequence ID" value="NZ_CP104694.1"/>
</dbReference>
<name>A0ABY6BAR2_9GAMM</name>
<accession>A0ABY6BAR2</accession>
<proteinExistence type="predicted"/>
<gene>
    <name evidence="1" type="ORF">N4264_15935</name>
</gene>
<organism evidence="1 2">
    <name type="scientific">Tahibacter amnicola</name>
    <dbReference type="NCBI Taxonomy" id="2976241"/>
    <lineage>
        <taxon>Bacteria</taxon>
        <taxon>Pseudomonadati</taxon>
        <taxon>Pseudomonadota</taxon>
        <taxon>Gammaproteobacteria</taxon>
        <taxon>Lysobacterales</taxon>
        <taxon>Rhodanobacteraceae</taxon>
        <taxon>Tahibacter</taxon>
    </lineage>
</organism>
<dbReference type="EMBL" id="CP104694">
    <property type="protein sequence ID" value="UXI66238.1"/>
    <property type="molecule type" value="Genomic_DNA"/>
</dbReference>
<sequence>METKQKLFAFKLAAKEVAKKESADAQWKGRDGVSVAGCTDYIWQGNLRYQGVTGKDRGVYC</sequence>
<evidence type="ECO:0000313" key="1">
    <source>
        <dbReference type="EMBL" id="UXI66238.1"/>
    </source>
</evidence>
<keyword evidence="2" id="KW-1185">Reference proteome</keyword>
<evidence type="ECO:0000313" key="2">
    <source>
        <dbReference type="Proteomes" id="UP001064632"/>
    </source>
</evidence>
<dbReference type="Proteomes" id="UP001064632">
    <property type="component" value="Chromosome"/>
</dbReference>
<reference evidence="1" key="1">
    <citation type="submission" date="2022-09" db="EMBL/GenBank/DDBJ databases">
        <title>Tahibacter sp. nov., isolated from a fresh water.</title>
        <authorList>
            <person name="Baek J.H."/>
            <person name="Lee J.K."/>
            <person name="Kim J.M."/>
            <person name="Jeon C.O."/>
        </authorList>
    </citation>
    <scope>NUCLEOTIDE SEQUENCE</scope>
    <source>
        <strain evidence="1">W38</strain>
    </source>
</reference>
<protein>
    <submittedName>
        <fullName evidence="1">Uncharacterized protein</fullName>
    </submittedName>
</protein>